<dbReference type="PANTHER" id="PTHR21342">
    <property type="entry name" value="PHOSPHOPANTETHEINE ADENYLYLTRANSFERASE"/>
    <property type="match status" value="1"/>
</dbReference>
<evidence type="ECO:0000313" key="5">
    <source>
        <dbReference type="Proteomes" id="UP001595729"/>
    </source>
</evidence>
<dbReference type="PROSITE" id="PS51462">
    <property type="entry name" value="NUDIX"/>
    <property type="match status" value="1"/>
</dbReference>
<evidence type="ECO:0000256" key="2">
    <source>
        <dbReference type="ARBA" id="ARBA00022695"/>
    </source>
</evidence>
<dbReference type="CDD" id="cd18873">
    <property type="entry name" value="NUDIX_NadM_like"/>
    <property type="match status" value="1"/>
</dbReference>
<dbReference type="Pfam" id="PF00293">
    <property type="entry name" value="NUDIX"/>
    <property type="match status" value="1"/>
</dbReference>
<keyword evidence="1" id="KW-0808">Transferase</keyword>
<dbReference type="EMBL" id="JBHRXX010000001">
    <property type="protein sequence ID" value="MFC3682181.1"/>
    <property type="molecule type" value="Genomic_DNA"/>
</dbReference>
<reference evidence="5" key="1">
    <citation type="journal article" date="2019" name="Int. J. Syst. Evol. Microbiol.">
        <title>The Global Catalogue of Microorganisms (GCM) 10K type strain sequencing project: providing services to taxonomists for standard genome sequencing and annotation.</title>
        <authorList>
            <consortium name="The Broad Institute Genomics Platform"/>
            <consortium name="The Broad Institute Genome Sequencing Center for Infectious Disease"/>
            <person name="Wu L."/>
            <person name="Ma J."/>
        </authorList>
    </citation>
    <scope>NUCLEOTIDE SEQUENCE [LARGE SCALE GENOMIC DNA]</scope>
    <source>
        <strain evidence="5">KCTC 42501</strain>
    </source>
</reference>
<dbReference type="Gene3D" id="3.40.50.620">
    <property type="entry name" value="HUPs"/>
    <property type="match status" value="1"/>
</dbReference>
<dbReference type="RefSeq" id="WP_382169917.1">
    <property type="nucleotide sequence ID" value="NZ_JBHRXX010000001.1"/>
</dbReference>
<dbReference type="InterPro" id="IPR000086">
    <property type="entry name" value="NUDIX_hydrolase_dom"/>
</dbReference>
<protein>
    <submittedName>
        <fullName evidence="4">Bifunctional nicotinamide-nucleotide adenylyltransferase/Nudix hydroxylase</fullName>
    </submittedName>
</protein>
<name>A0ABV7VXE2_9BURK</name>
<dbReference type="InterPro" id="IPR004821">
    <property type="entry name" value="Cyt_trans-like"/>
</dbReference>
<dbReference type="Gene3D" id="3.90.79.10">
    <property type="entry name" value="Nucleoside Triphosphate Pyrophosphohydrolase"/>
    <property type="match status" value="1"/>
</dbReference>
<dbReference type="InterPro" id="IPR014729">
    <property type="entry name" value="Rossmann-like_a/b/a_fold"/>
</dbReference>
<accession>A0ABV7VXE2</accession>
<evidence type="ECO:0000259" key="3">
    <source>
        <dbReference type="PROSITE" id="PS51462"/>
    </source>
</evidence>
<proteinExistence type="predicted"/>
<comment type="caution">
    <text evidence="4">The sequence shown here is derived from an EMBL/GenBank/DDBJ whole genome shotgun (WGS) entry which is preliminary data.</text>
</comment>
<sequence>MNPSPHFAAAVCIGRFQGLHLGQLAVIRRALALAPRVVVVIGSAFQARSPKNPFTWAERVEMIRLALSAEEAARVGFLPVRDHYDGQRWVEAVRDGVQAQLGALPPGQTVLVGHHKDATSTYLDDFPGWLLDDVGSQGALHSSAVRDALFGAAGHPLEPALAALVSQVPPSTIHFLRAWAQLPCYRELADEWASLRAEKALWASAPYPPVFVTVDALIQCADRVLLIVRDRAPGQGLFALPGGFLEPRETVYQSALRELHEETGLHLLQGDIARALRGVRVFDHPDRSARGRVITHAHHFDLGHRPLPEVQGSDDARSAQWVPIADLAAMEDRFHDDHFHILDSFLGLTASPSV</sequence>
<dbReference type="SUPFAM" id="SSF52374">
    <property type="entry name" value="Nucleotidylyl transferase"/>
    <property type="match status" value="1"/>
</dbReference>
<dbReference type="NCBIfam" id="TIGR00125">
    <property type="entry name" value="cyt_tran_rel"/>
    <property type="match status" value="1"/>
</dbReference>
<organism evidence="4 5">
    <name type="scientific">Hydrogenophaga luteola</name>
    <dbReference type="NCBI Taxonomy" id="1591122"/>
    <lineage>
        <taxon>Bacteria</taxon>
        <taxon>Pseudomonadati</taxon>
        <taxon>Pseudomonadota</taxon>
        <taxon>Betaproteobacteria</taxon>
        <taxon>Burkholderiales</taxon>
        <taxon>Comamonadaceae</taxon>
        <taxon>Hydrogenophaga</taxon>
    </lineage>
</organism>
<keyword evidence="2 4" id="KW-0548">Nucleotidyltransferase</keyword>
<dbReference type="SUPFAM" id="SSF55811">
    <property type="entry name" value="Nudix"/>
    <property type="match status" value="1"/>
</dbReference>
<keyword evidence="5" id="KW-1185">Reference proteome</keyword>
<feature type="domain" description="Nudix hydrolase" evidence="3">
    <location>
        <begin position="209"/>
        <end position="345"/>
    </location>
</feature>
<gene>
    <name evidence="4" type="ORF">ACFOPI_01175</name>
</gene>
<dbReference type="PANTHER" id="PTHR21342:SF0">
    <property type="entry name" value="BIFUNCTIONAL NMN ADENYLYLTRANSFERASE_NUDIX HYDROLASE"/>
    <property type="match status" value="1"/>
</dbReference>
<dbReference type="Pfam" id="PF01467">
    <property type="entry name" value="CTP_transf_like"/>
    <property type="match status" value="1"/>
</dbReference>
<dbReference type="GO" id="GO:0016779">
    <property type="term" value="F:nucleotidyltransferase activity"/>
    <property type="evidence" value="ECO:0007669"/>
    <property type="project" value="UniProtKB-KW"/>
</dbReference>
<dbReference type="InterPro" id="IPR015797">
    <property type="entry name" value="NUDIX_hydrolase-like_dom_sf"/>
</dbReference>
<evidence type="ECO:0000256" key="1">
    <source>
        <dbReference type="ARBA" id="ARBA00022679"/>
    </source>
</evidence>
<dbReference type="Proteomes" id="UP001595729">
    <property type="component" value="Unassembled WGS sequence"/>
</dbReference>
<evidence type="ECO:0000313" key="4">
    <source>
        <dbReference type="EMBL" id="MFC3682181.1"/>
    </source>
</evidence>